<reference evidence="2 3" key="1">
    <citation type="submission" date="2016-06" db="EMBL/GenBank/DDBJ databases">
        <title>Genome sequence of endosymbiont of Candidatus Endolucinida thiodiazotropha.</title>
        <authorList>
            <person name="Poehlein A."/>
            <person name="Koenig S."/>
            <person name="Heiden S.E."/>
            <person name="Thuermer A."/>
            <person name="Voget S."/>
            <person name="Daniel R."/>
            <person name="Markert S."/>
            <person name="Gros O."/>
            <person name="Schweder T."/>
        </authorList>
    </citation>
    <scope>NUCLEOTIDE SEQUENCE [LARGE SCALE GENOMIC DNA]</scope>
    <source>
        <strain evidence="2 3">COS</strain>
    </source>
</reference>
<dbReference type="EMBL" id="MARB01000018">
    <property type="protein sequence ID" value="ODJ86713.1"/>
    <property type="molecule type" value="Genomic_DNA"/>
</dbReference>
<name>A0A7Z1AES6_9GAMM</name>
<protein>
    <recommendedName>
        <fullName evidence="4">Porin domain-containing protein</fullName>
    </recommendedName>
</protein>
<dbReference type="Proteomes" id="UP000094769">
    <property type="component" value="Unassembled WGS sequence"/>
</dbReference>
<dbReference type="SUPFAM" id="SSF56935">
    <property type="entry name" value="Porins"/>
    <property type="match status" value="1"/>
</dbReference>
<organism evidence="2 3">
    <name type="scientific">Candidatus Thiodiazotropha endolucinida</name>
    <dbReference type="NCBI Taxonomy" id="1655433"/>
    <lineage>
        <taxon>Bacteria</taxon>
        <taxon>Pseudomonadati</taxon>
        <taxon>Pseudomonadota</taxon>
        <taxon>Gammaproteobacteria</taxon>
        <taxon>Chromatiales</taxon>
        <taxon>Sedimenticolaceae</taxon>
        <taxon>Candidatus Thiodiazotropha</taxon>
    </lineage>
</organism>
<evidence type="ECO:0008006" key="4">
    <source>
        <dbReference type="Google" id="ProtNLM"/>
    </source>
</evidence>
<evidence type="ECO:0000256" key="1">
    <source>
        <dbReference type="SAM" id="MobiDB-lite"/>
    </source>
</evidence>
<dbReference type="OrthoDB" id="197869at2"/>
<feature type="compositionally biased region" description="Pro residues" evidence="1">
    <location>
        <begin position="300"/>
        <end position="315"/>
    </location>
</feature>
<dbReference type="AlphaFoldDB" id="A0A7Z1AES6"/>
<dbReference type="InterPro" id="IPR023614">
    <property type="entry name" value="Porin_dom_sf"/>
</dbReference>
<dbReference type="RefSeq" id="WP_069126705.1">
    <property type="nucleotide sequence ID" value="NZ_MARB01000018.1"/>
</dbReference>
<evidence type="ECO:0000313" key="2">
    <source>
        <dbReference type="EMBL" id="ODJ86713.1"/>
    </source>
</evidence>
<evidence type="ECO:0000313" key="3">
    <source>
        <dbReference type="Proteomes" id="UP000094769"/>
    </source>
</evidence>
<accession>A0A7Z1AES6</accession>
<keyword evidence="3" id="KW-1185">Reference proteome</keyword>
<sequence>MGYKSYIKIALYFLLSVLISTNLSANENRWQELLTINGFYTLDLTYADDAIPIISNGNIPRVLDAEESTFKNSVFGLQVELEIFSGLSAFLQGSVFYDEQNESDESLDWAYLRYDPGNNYDIRIGKFLVPFLQGTELKSVGYSRLWARPLVPGSGAGGFIETRGLELIKRIPLEDSFLSLQFSLGEPEHQRWTVDGQRLGLVAVKYERSDFWLRAALLRADYEVFTPLGQVIDDKARVNMFSIETEIRFYDFVVNAGLSDSDADFSPDDKLSYLSVAYPIGRFTPYILAARTSRQFEAFTPPPPPVSAPPPPGGRPPSQRVGDNDHETLAIGFRYDLGGTHAIKAQIERIDIVDESDPRRGRVDSEANVFTILLEGIF</sequence>
<feature type="region of interest" description="Disordered" evidence="1">
    <location>
        <begin position="298"/>
        <end position="324"/>
    </location>
</feature>
<comment type="caution">
    <text evidence="2">The sequence shown here is derived from an EMBL/GenBank/DDBJ whole genome shotgun (WGS) entry which is preliminary data.</text>
</comment>
<proteinExistence type="predicted"/>
<gene>
    <name evidence="2" type="ORF">CODIS_30320</name>
</gene>
<dbReference type="Gene3D" id="2.40.160.10">
    <property type="entry name" value="Porin"/>
    <property type="match status" value="1"/>
</dbReference>